<accession>A0ACC1IXW5</accession>
<organism evidence="1 2">
    <name type="scientific">Linderina macrospora</name>
    <dbReference type="NCBI Taxonomy" id="4868"/>
    <lineage>
        <taxon>Eukaryota</taxon>
        <taxon>Fungi</taxon>
        <taxon>Fungi incertae sedis</taxon>
        <taxon>Zoopagomycota</taxon>
        <taxon>Kickxellomycotina</taxon>
        <taxon>Kickxellomycetes</taxon>
        <taxon>Kickxellales</taxon>
        <taxon>Kickxellaceae</taxon>
        <taxon>Linderina</taxon>
    </lineage>
</organism>
<evidence type="ECO:0000313" key="2">
    <source>
        <dbReference type="Proteomes" id="UP001150603"/>
    </source>
</evidence>
<reference evidence="1" key="1">
    <citation type="submission" date="2022-07" db="EMBL/GenBank/DDBJ databases">
        <title>Phylogenomic reconstructions and comparative analyses of Kickxellomycotina fungi.</title>
        <authorList>
            <person name="Reynolds N.K."/>
            <person name="Stajich J.E."/>
            <person name="Barry K."/>
            <person name="Grigoriev I.V."/>
            <person name="Crous P."/>
            <person name="Smith M.E."/>
        </authorList>
    </citation>
    <scope>NUCLEOTIDE SEQUENCE</scope>
    <source>
        <strain evidence="1">NRRL 5244</strain>
    </source>
</reference>
<proteinExistence type="predicted"/>
<evidence type="ECO:0000313" key="1">
    <source>
        <dbReference type="EMBL" id="KAJ1928395.1"/>
    </source>
</evidence>
<gene>
    <name evidence="1" type="ORF">FBU59_007134</name>
</gene>
<protein>
    <submittedName>
        <fullName evidence="1">Uncharacterized protein</fullName>
    </submittedName>
</protein>
<keyword evidence="2" id="KW-1185">Reference proteome</keyword>
<name>A0ACC1IXW5_9FUNG</name>
<dbReference type="EMBL" id="JANBPW010006656">
    <property type="protein sequence ID" value="KAJ1928395.1"/>
    <property type="molecule type" value="Genomic_DNA"/>
</dbReference>
<comment type="caution">
    <text evidence="1">The sequence shown here is derived from an EMBL/GenBank/DDBJ whole genome shotgun (WGS) entry which is preliminary data.</text>
</comment>
<sequence>MCSGTPKTDAVSDRELLPTNVTPVHYDLFLAPDLDAVTFTGKVSVHLRINEPSSTIALHAKDLIVTSASLSSNSVSNVAATSIAINEEKEAVELVFAQTLAAESEAVLTLEFSGILNDLMLGFYRSRYTDAQGNTKNMASTHFEPVSARYAFPCFDEPLLKATFAITLRIKDDLTALSNMDVRETKQVGNGLKDVVFNTTPVMSTYLVAFVVGEFDYVEGKTSGEHNGREIPCRVYTSPGKGEQGRFALDVMVK</sequence>
<feature type="non-terminal residue" evidence="1">
    <location>
        <position position="254"/>
    </location>
</feature>
<dbReference type="Proteomes" id="UP001150603">
    <property type="component" value="Unassembled WGS sequence"/>
</dbReference>